<accession>A0ABV2CIR3</accession>
<dbReference type="InterPro" id="IPR025285">
    <property type="entry name" value="DUF4145"/>
</dbReference>
<evidence type="ECO:0000313" key="3">
    <source>
        <dbReference type="Proteomes" id="UP001548587"/>
    </source>
</evidence>
<organism evidence="2 3">
    <name type="scientific">Burkholderia sola</name>
    <dbReference type="NCBI Taxonomy" id="2843302"/>
    <lineage>
        <taxon>Bacteria</taxon>
        <taxon>Pseudomonadati</taxon>
        <taxon>Pseudomonadota</taxon>
        <taxon>Betaproteobacteria</taxon>
        <taxon>Burkholderiales</taxon>
        <taxon>Burkholderiaceae</taxon>
        <taxon>Burkholderia</taxon>
        <taxon>Burkholderia cepacia complex</taxon>
    </lineage>
</organism>
<comment type="caution">
    <text evidence="2">The sequence shown here is derived from an EMBL/GenBank/DDBJ whole genome shotgun (WGS) entry which is preliminary data.</text>
</comment>
<evidence type="ECO:0000313" key="2">
    <source>
        <dbReference type="EMBL" id="MET1478997.1"/>
    </source>
</evidence>
<dbReference type="Pfam" id="PF13643">
    <property type="entry name" value="DUF4145"/>
    <property type="match status" value="1"/>
</dbReference>
<proteinExistence type="predicted"/>
<dbReference type="EMBL" id="JBEWCH010000041">
    <property type="protein sequence ID" value="MET1478997.1"/>
    <property type="molecule type" value="Genomic_DNA"/>
</dbReference>
<evidence type="ECO:0000259" key="1">
    <source>
        <dbReference type="Pfam" id="PF13643"/>
    </source>
</evidence>
<gene>
    <name evidence="2" type="ORF">ABXL37_32570</name>
</gene>
<reference evidence="2 3" key="1">
    <citation type="submission" date="2024-06" db="EMBL/GenBank/DDBJ databases">
        <title>Burkholderia sola in Mexico.</title>
        <authorList>
            <person name="Estrada P."/>
        </authorList>
    </citation>
    <scope>NUCLEOTIDE SEQUENCE [LARGE SCALE GENOMIC DNA]</scope>
    <source>
        <strain evidence="2 3">CpTa8-5</strain>
    </source>
</reference>
<sequence>MATIKENGQLIALCPTCDGALSSYLTADDRRGEHGQIHRAIDEYTSQVYRLVRCSNCGSGALATFLSFRNDPGMELLDFYPEAGGTQQPLPKAVPEGIAREFREGESCANAGCYRAAAAMFRSVLDKALRASGYKIKKGTPLEQQIDLAAADGVITAARKKRAHEEIRTLGNYVLHETWRVVS</sequence>
<dbReference type="RefSeq" id="WP_245170524.1">
    <property type="nucleotide sequence ID" value="NZ_JBEWCH010000041.1"/>
</dbReference>
<feature type="domain" description="DUF4145" evidence="1">
    <location>
        <begin position="106"/>
        <end position="177"/>
    </location>
</feature>
<protein>
    <submittedName>
        <fullName evidence="2">DUF4145 domain-containing protein</fullName>
    </submittedName>
</protein>
<keyword evidence="3" id="KW-1185">Reference proteome</keyword>
<dbReference type="Proteomes" id="UP001548587">
    <property type="component" value="Unassembled WGS sequence"/>
</dbReference>
<name>A0ABV2CIR3_9BURK</name>